<dbReference type="SUPFAM" id="SSF89162">
    <property type="entry name" value="Gametocyte protein Pfg27"/>
    <property type="match status" value="1"/>
</dbReference>
<proteinExistence type="predicted"/>
<dbReference type="VEuPathDB" id="PlasmoDB:PocGH01_00167700"/>
<dbReference type="VEuPathDB" id="PlasmoDB:POWCR01_130055600"/>
<gene>
    <name evidence="1" type="primary">PocGH01_00167700</name>
    <name evidence="1" type="ORF">POCGH01_00167700</name>
</gene>
<accession>A0A1D3JEA3</accession>
<organism evidence="1 2">
    <name type="scientific">Plasmodium ovale</name>
    <name type="common">malaria parasite P. ovale</name>
    <dbReference type="NCBI Taxonomy" id="36330"/>
    <lineage>
        <taxon>Eukaryota</taxon>
        <taxon>Sar</taxon>
        <taxon>Alveolata</taxon>
        <taxon>Apicomplexa</taxon>
        <taxon>Aconoidasida</taxon>
        <taxon>Haemosporida</taxon>
        <taxon>Plasmodiidae</taxon>
        <taxon>Plasmodium</taxon>
        <taxon>Plasmodium (Plasmodium)</taxon>
    </lineage>
</organism>
<keyword evidence="2" id="KW-1185">Reference proteome</keyword>
<dbReference type="Proteomes" id="UP000242942">
    <property type="component" value="Unassembled WGS sequence"/>
</dbReference>
<dbReference type="Gene3D" id="1.10.3030.10">
    <property type="entry name" value="Gametocyte protein Pfg27"/>
    <property type="match status" value="1"/>
</dbReference>
<dbReference type="InterPro" id="IPR036469">
    <property type="entry name" value="Pfg27_sf"/>
</dbReference>
<evidence type="ECO:0000313" key="2">
    <source>
        <dbReference type="Proteomes" id="UP000242942"/>
    </source>
</evidence>
<dbReference type="EMBL" id="FLRI01000293">
    <property type="protein sequence ID" value="SBT84038.1"/>
    <property type="molecule type" value="Genomic_DNA"/>
</dbReference>
<dbReference type="AlphaFoldDB" id="A0A1D3JEA3"/>
<sequence>MKIIKICNRVSLFSLINLSKVILYNFKLFGMFTNELIDYTSQKNFITNKRKLAEPGRLSLGRKRIYDISLTMDEIEDLNNILHCEALCLNDLVSSFIIFLSRGNHPTCYDVFIREKVRKRVELSVPGYPEFRTQNMESRLTEQMHEIIKTIPFNRDGICYVYEFLKLEIDESAEILYFASTQKTEEQKNVVLNNLPNMRALLTEKLLSNNIIVNDDMVTEAVLRVRRRVKDILDFHEHKLSRARAHNN</sequence>
<name>A0A1D3JEA3_PLAOA</name>
<protein>
    <submittedName>
        <fullName evidence="1">Uncharacterized protein</fullName>
    </submittedName>
</protein>
<evidence type="ECO:0000313" key="1">
    <source>
        <dbReference type="EMBL" id="SBT84038.1"/>
    </source>
</evidence>
<reference evidence="1 2" key="1">
    <citation type="submission" date="2016-06" db="EMBL/GenBank/DDBJ databases">
        <authorList>
            <consortium name="Pathogen Informatics"/>
        </authorList>
    </citation>
    <scope>NUCLEOTIDE SEQUENCE [LARGE SCALE GENOMIC DNA]</scope>
    <source>
        <strain evidence="1">PocGH01</strain>
    </source>
</reference>
<dbReference type="OrthoDB" id="378047at2759"/>